<evidence type="ECO:0000313" key="2">
    <source>
        <dbReference type="EMBL" id="ALI05225.1"/>
    </source>
</evidence>
<accession>A0A0N9WR88</accession>
<proteinExistence type="predicted"/>
<dbReference type="RefSeq" id="WP_054598386.1">
    <property type="nucleotide sequence ID" value="NZ_CP012830.1"/>
</dbReference>
<dbReference type="InterPro" id="IPR000182">
    <property type="entry name" value="GNAT_dom"/>
</dbReference>
<dbReference type="EMBL" id="CP012830">
    <property type="protein sequence ID" value="ALI05225.1"/>
    <property type="molecule type" value="Genomic_DNA"/>
</dbReference>
<reference evidence="2 3" key="2">
    <citation type="journal article" date="2018" name="Nature">
        <title>Mutant phenotypes for thousands of bacterial genes of unknown function.</title>
        <authorList>
            <person name="Price M.N."/>
            <person name="Wetmore K.M."/>
            <person name="Waters R.J."/>
            <person name="Callaghan M."/>
            <person name="Ray J."/>
            <person name="Liu H."/>
            <person name="Kuehl J.V."/>
            <person name="Melnyk R.A."/>
            <person name="Lamson J.S."/>
            <person name="Suh Y."/>
            <person name="Carlson H.K."/>
            <person name="Esquivel Z."/>
            <person name="Sadeeshkumar H."/>
            <person name="Chakraborty R."/>
            <person name="Zane G.M."/>
            <person name="Rubin B.E."/>
            <person name="Wall J.D."/>
            <person name="Visel A."/>
            <person name="Bristow J."/>
            <person name="Blow M.J."/>
            <person name="Arkin A.P."/>
            <person name="Deutschbauer A.M."/>
        </authorList>
    </citation>
    <scope>NUCLEOTIDE SEQUENCE [LARGE SCALE GENOMIC DNA]</scope>
    <source>
        <strain evidence="2 3">FW300-N2E3</strain>
    </source>
</reference>
<evidence type="ECO:0000259" key="1">
    <source>
        <dbReference type="PROSITE" id="PS51186"/>
    </source>
</evidence>
<dbReference type="SUPFAM" id="SSF55729">
    <property type="entry name" value="Acyl-CoA N-acyltransferases (Nat)"/>
    <property type="match status" value="1"/>
</dbReference>
<dbReference type="OrthoDB" id="7003280at2"/>
<dbReference type="Pfam" id="PF13508">
    <property type="entry name" value="Acetyltransf_7"/>
    <property type="match status" value="1"/>
</dbReference>
<sequence length="226" mass="25101">MFTITHFEAPCSETINDQILQMVVDYLTDISTVAIAPSNLLFNVYQYAIGYEVHLYLQALDGSKGIAVELIVAVDDEDPSKVIGFLLYLPVKDDPEACGVAYMAVQASHRHQGVARAMVQEMLSRYPHAELACAVGKVACFEAMGFQVLGTRGPQVLMNTRDHSTGGLMGVLDTAPIYRSTEVRQIHTYLLQRHGKRAMLDAEKQRDRHLDQMTAKAKAFVQERLG</sequence>
<protein>
    <submittedName>
        <fullName evidence="2">GNAT family acetyltransferase</fullName>
    </submittedName>
</protein>
<dbReference type="InterPro" id="IPR016181">
    <property type="entry name" value="Acyl_CoA_acyltransferase"/>
</dbReference>
<dbReference type="PROSITE" id="PS51186">
    <property type="entry name" value="GNAT"/>
    <property type="match status" value="1"/>
</dbReference>
<name>A0A0N9WR88_PSEFL</name>
<gene>
    <name evidence="2" type="ORF">AO353_29100</name>
</gene>
<evidence type="ECO:0000313" key="3">
    <source>
        <dbReference type="Proteomes" id="UP000066487"/>
    </source>
</evidence>
<dbReference type="CDD" id="cd04301">
    <property type="entry name" value="NAT_SF"/>
    <property type="match status" value="1"/>
</dbReference>
<dbReference type="AlphaFoldDB" id="A0A0N9WR88"/>
<keyword evidence="2" id="KW-0808">Transferase</keyword>
<feature type="domain" description="N-acetyltransferase" evidence="1">
    <location>
        <begin position="28"/>
        <end position="174"/>
    </location>
</feature>
<reference evidence="3" key="1">
    <citation type="submission" date="2015-09" db="EMBL/GenBank/DDBJ databases">
        <title>Whole genome sequence of Pseudomonas fluorescens FW300-N2E3.</title>
        <authorList>
            <person name="Ray J."/>
            <person name="Melnyk R."/>
            <person name="Deutschbauer A."/>
        </authorList>
    </citation>
    <scope>NUCLEOTIDE SEQUENCE [LARGE SCALE GENOMIC DNA]</scope>
    <source>
        <strain evidence="3">FW300-N2E3</strain>
    </source>
</reference>
<dbReference type="Proteomes" id="UP000066487">
    <property type="component" value="Chromosome"/>
</dbReference>
<organism evidence="2 3">
    <name type="scientific">Pseudomonas fluorescens</name>
    <dbReference type="NCBI Taxonomy" id="294"/>
    <lineage>
        <taxon>Bacteria</taxon>
        <taxon>Pseudomonadati</taxon>
        <taxon>Pseudomonadota</taxon>
        <taxon>Gammaproteobacteria</taxon>
        <taxon>Pseudomonadales</taxon>
        <taxon>Pseudomonadaceae</taxon>
        <taxon>Pseudomonas</taxon>
    </lineage>
</organism>
<dbReference type="GO" id="GO:0016747">
    <property type="term" value="F:acyltransferase activity, transferring groups other than amino-acyl groups"/>
    <property type="evidence" value="ECO:0007669"/>
    <property type="project" value="InterPro"/>
</dbReference>
<dbReference type="Gene3D" id="3.40.630.30">
    <property type="match status" value="1"/>
</dbReference>